<dbReference type="EMBL" id="CM000766">
    <property type="protein sequence ID" value="KXG24192.1"/>
    <property type="molecule type" value="Genomic_DNA"/>
</dbReference>
<evidence type="ECO:0000313" key="3">
    <source>
        <dbReference type="Proteomes" id="UP000000768"/>
    </source>
</evidence>
<organism evidence="2 3">
    <name type="scientific">Sorghum bicolor</name>
    <name type="common">Sorghum</name>
    <name type="synonym">Sorghum vulgare</name>
    <dbReference type="NCBI Taxonomy" id="4558"/>
    <lineage>
        <taxon>Eukaryota</taxon>
        <taxon>Viridiplantae</taxon>
        <taxon>Streptophyta</taxon>
        <taxon>Embryophyta</taxon>
        <taxon>Tracheophyta</taxon>
        <taxon>Spermatophyta</taxon>
        <taxon>Magnoliopsida</taxon>
        <taxon>Liliopsida</taxon>
        <taxon>Poales</taxon>
        <taxon>Poaceae</taxon>
        <taxon>PACMAD clade</taxon>
        <taxon>Panicoideae</taxon>
        <taxon>Andropogonodae</taxon>
        <taxon>Andropogoneae</taxon>
        <taxon>Sorghinae</taxon>
        <taxon>Sorghum</taxon>
    </lineage>
</organism>
<proteinExistence type="predicted"/>
<dbReference type="Gramene" id="KXG24192">
    <property type="protein sequence ID" value="KXG24192"/>
    <property type="gene ID" value="SORBI_3007G006400"/>
</dbReference>
<protein>
    <submittedName>
        <fullName evidence="2">Uncharacterized protein</fullName>
    </submittedName>
</protein>
<accession>A0A1B6PES3</accession>
<keyword evidence="3" id="KW-1185">Reference proteome</keyword>
<dbReference type="AlphaFoldDB" id="A0A1B6PES3"/>
<reference evidence="3" key="2">
    <citation type="journal article" date="2018" name="Plant J.">
        <title>The Sorghum bicolor reference genome: improved assembly, gene annotations, a transcriptome atlas, and signatures of genome organization.</title>
        <authorList>
            <person name="McCormick R.F."/>
            <person name="Truong S.K."/>
            <person name="Sreedasyam A."/>
            <person name="Jenkins J."/>
            <person name="Shu S."/>
            <person name="Sims D."/>
            <person name="Kennedy M."/>
            <person name="Amirebrahimi M."/>
            <person name="Weers B.D."/>
            <person name="McKinley B."/>
            <person name="Mattison A."/>
            <person name="Morishige D.T."/>
            <person name="Grimwood J."/>
            <person name="Schmutz J."/>
            <person name="Mullet J.E."/>
        </authorList>
    </citation>
    <scope>NUCLEOTIDE SEQUENCE [LARGE SCALE GENOMIC DNA]</scope>
    <source>
        <strain evidence="3">cv. BTx623</strain>
    </source>
</reference>
<sequence length="77" mass="8588">MDLMEKSQRAHFLFEVDHEEAAALPGRHAEEDNNDSSKLCFGSCSSTPPPTRDSSRRRPPEAKAPRTSLASFTKLSR</sequence>
<dbReference type="Proteomes" id="UP000000768">
    <property type="component" value="Chromosome 7"/>
</dbReference>
<feature type="region of interest" description="Disordered" evidence="1">
    <location>
        <begin position="27"/>
        <end position="77"/>
    </location>
</feature>
<dbReference type="InParanoid" id="A0A1B6PES3"/>
<reference evidence="2 3" key="1">
    <citation type="journal article" date="2009" name="Nature">
        <title>The Sorghum bicolor genome and the diversification of grasses.</title>
        <authorList>
            <person name="Paterson A.H."/>
            <person name="Bowers J.E."/>
            <person name="Bruggmann R."/>
            <person name="Dubchak I."/>
            <person name="Grimwood J."/>
            <person name="Gundlach H."/>
            <person name="Haberer G."/>
            <person name="Hellsten U."/>
            <person name="Mitros T."/>
            <person name="Poliakov A."/>
            <person name="Schmutz J."/>
            <person name="Spannagl M."/>
            <person name="Tang H."/>
            <person name="Wang X."/>
            <person name="Wicker T."/>
            <person name="Bharti A.K."/>
            <person name="Chapman J."/>
            <person name="Feltus F.A."/>
            <person name="Gowik U."/>
            <person name="Grigoriev I.V."/>
            <person name="Lyons E."/>
            <person name="Maher C.A."/>
            <person name="Martis M."/>
            <person name="Narechania A."/>
            <person name="Otillar R.P."/>
            <person name="Penning B.W."/>
            <person name="Salamov A.A."/>
            <person name="Wang Y."/>
            <person name="Zhang L."/>
            <person name="Carpita N.C."/>
            <person name="Freeling M."/>
            <person name="Gingle A.R."/>
            <person name="Hash C.T."/>
            <person name="Keller B."/>
            <person name="Klein P."/>
            <person name="Kresovich S."/>
            <person name="McCann M.C."/>
            <person name="Ming R."/>
            <person name="Peterson D.G."/>
            <person name="Mehboob-ur-Rahman"/>
            <person name="Ware D."/>
            <person name="Westhoff P."/>
            <person name="Mayer K.F."/>
            <person name="Messing J."/>
            <person name="Rokhsar D.S."/>
        </authorList>
    </citation>
    <scope>NUCLEOTIDE SEQUENCE [LARGE SCALE GENOMIC DNA]</scope>
    <source>
        <strain evidence="3">cv. BTx623</strain>
    </source>
</reference>
<dbReference type="OMA" id="HTEEDNM"/>
<evidence type="ECO:0000313" key="2">
    <source>
        <dbReference type="EMBL" id="KXG24192.1"/>
    </source>
</evidence>
<name>A0A1B6PES3_SORBI</name>
<feature type="compositionally biased region" description="Basic and acidic residues" evidence="1">
    <location>
        <begin position="53"/>
        <end position="64"/>
    </location>
</feature>
<feature type="compositionally biased region" description="Polar residues" evidence="1">
    <location>
        <begin position="68"/>
        <end position="77"/>
    </location>
</feature>
<evidence type="ECO:0000256" key="1">
    <source>
        <dbReference type="SAM" id="MobiDB-lite"/>
    </source>
</evidence>
<gene>
    <name evidence="2" type="ORF">SORBI_3007G006400</name>
</gene>